<evidence type="ECO:0000313" key="3">
    <source>
        <dbReference type="Proteomes" id="UP000007881"/>
    </source>
</evidence>
<keyword evidence="1" id="KW-0812">Transmembrane</keyword>
<dbReference type="Proteomes" id="UP000007881">
    <property type="component" value="Chromosome"/>
</dbReference>
<dbReference type="HOGENOM" id="CLU_1198886_0_0_0"/>
<keyword evidence="1" id="KW-0472">Membrane</keyword>
<keyword evidence="1" id="KW-1133">Transmembrane helix</keyword>
<accession>I0IB82</accession>
<protein>
    <submittedName>
        <fullName evidence="2">Uncharacterized protein</fullName>
    </submittedName>
</protein>
<feature type="transmembrane region" description="Helical" evidence="1">
    <location>
        <begin position="31"/>
        <end position="51"/>
    </location>
</feature>
<reference evidence="2 3" key="1">
    <citation type="submission" date="2012-02" db="EMBL/GenBank/DDBJ databases">
        <title>Complete genome sequence of Phycisphaera mikurensis NBRC 102666.</title>
        <authorList>
            <person name="Ankai A."/>
            <person name="Hosoyama A."/>
            <person name="Terui Y."/>
            <person name="Sekine M."/>
            <person name="Fukai R."/>
            <person name="Kato Y."/>
            <person name="Nakamura S."/>
            <person name="Yamada-Narita S."/>
            <person name="Kawakoshi A."/>
            <person name="Fukunaga Y."/>
            <person name="Yamazaki S."/>
            <person name="Fujita N."/>
        </authorList>
    </citation>
    <scope>NUCLEOTIDE SEQUENCE [LARGE SCALE GENOMIC DNA]</scope>
    <source>
        <strain evidence="3">NBRC 102666 / KCTC 22515 / FYK2301M01</strain>
    </source>
</reference>
<sequence length="231" mass="24806">MSDRTPPTDTLAGLEQRIQELAEAAARRKRVLVAAGVVVALLTAAYLGFAWQQIRSQLDAPTLVAAAEMRAQPLLDRPASSWAEELEAQAPALLDAAAAAAMQAPEQLSERVLGYVDAAVAERMPDLENRFEELAAALVDQAAEAAGDGFKEGQMSDEEAEAVVTAIADQFDASLREKVDALYDDYTGVSGELIDRLDKLATGENLSEKEALHRELITSFLALLQRVQAKG</sequence>
<gene>
    <name evidence="2" type="ordered locus">PSMK_03610</name>
</gene>
<dbReference type="RefSeq" id="WP_014435740.1">
    <property type="nucleotide sequence ID" value="NC_017080.1"/>
</dbReference>
<proteinExistence type="predicted"/>
<dbReference type="EMBL" id="AP012338">
    <property type="protein sequence ID" value="BAM02520.1"/>
    <property type="molecule type" value="Genomic_DNA"/>
</dbReference>
<dbReference type="AlphaFoldDB" id="I0IB82"/>
<name>I0IB82_PHYMF</name>
<dbReference type="STRING" id="1142394.PSMK_03610"/>
<dbReference type="KEGG" id="phm:PSMK_03610"/>
<evidence type="ECO:0000256" key="1">
    <source>
        <dbReference type="SAM" id="Phobius"/>
    </source>
</evidence>
<organism evidence="2 3">
    <name type="scientific">Phycisphaera mikurensis (strain NBRC 102666 / KCTC 22515 / FYK2301M01)</name>
    <dbReference type="NCBI Taxonomy" id="1142394"/>
    <lineage>
        <taxon>Bacteria</taxon>
        <taxon>Pseudomonadati</taxon>
        <taxon>Planctomycetota</taxon>
        <taxon>Phycisphaerae</taxon>
        <taxon>Phycisphaerales</taxon>
        <taxon>Phycisphaeraceae</taxon>
        <taxon>Phycisphaera</taxon>
    </lineage>
</organism>
<keyword evidence="3" id="KW-1185">Reference proteome</keyword>
<evidence type="ECO:0000313" key="2">
    <source>
        <dbReference type="EMBL" id="BAM02520.1"/>
    </source>
</evidence>